<gene>
    <name evidence="3" type="ORF">GP644_08220</name>
</gene>
<dbReference type="Gene3D" id="3.40.190.10">
    <property type="entry name" value="Periplasmic binding protein-like II"/>
    <property type="match status" value="2"/>
</dbReference>
<dbReference type="InterPro" id="IPR001638">
    <property type="entry name" value="Solute-binding_3/MltF_N"/>
</dbReference>
<feature type="domain" description="Solute-binding protein family 3/N-terminal" evidence="2">
    <location>
        <begin position="27"/>
        <end position="247"/>
    </location>
</feature>
<proteinExistence type="predicted"/>
<organism evidence="3 4">
    <name type="scientific">Parasedimentitalea maritima</name>
    <dbReference type="NCBI Taxonomy" id="2578117"/>
    <lineage>
        <taxon>Bacteria</taxon>
        <taxon>Pseudomonadati</taxon>
        <taxon>Pseudomonadota</taxon>
        <taxon>Alphaproteobacteria</taxon>
        <taxon>Rhodobacterales</taxon>
        <taxon>Paracoccaceae</taxon>
        <taxon>Parasedimentitalea</taxon>
    </lineage>
</organism>
<dbReference type="Proteomes" id="UP000441586">
    <property type="component" value="Unassembled WGS sequence"/>
</dbReference>
<dbReference type="PANTHER" id="PTHR38834:SF3">
    <property type="entry name" value="SOLUTE-BINDING PROTEIN FAMILY 3_N-TERMINAL DOMAIN-CONTAINING PROTEIN"/>
    <property type="match status" value="1"/>
</dbReference>
<dbReference type="PANTHER" id="PTHR38834">
    <property type="entry name" value="PERIPLASMIC SUBSTRATE BINDING PROTEIN FAMILY 3"/>
    <property type="match status" value="1"/>
</dbReference>
<protein>
    <submittedName>
        <fullName evidence="3">Transporter substrate-binding domain-containing protein</fullName>
    </submittedName>
</protein>
<dbReference type="Pfam" id="PF00497">
    <property type="entry name" value="SBP_bac_3"/>
    <property type="match status" value="1"/>
</dbReference>
<comment type="caution">
    <text evidence="3">The sequence shown here is derived from an EMBL/GenBank/DDBJ whole genome shotgun (WGS) entry which is preliminary data.</text>
</comment>
<reference evidence="3 4" key="1">
    <citation type="submission" date="2019-12" db="EMBL/GenBank/DDBJ databases">
        <authorList>
            <person name="Zhang Y.-J."/>
        </authorList>
    </citation>
    <scope>NUCLEOTIDE SEQUENCE [LARGE SCALE GENOMIC DNA]</scope>
    <source>
        <strain evidence="3 4">H18S-6</strain>
    </source>
</reference>
<feature type="chain" id="PRO_5025533988" evidence="1">
    <location>
        <begin position="26"/>
        <end position="249"/>
    </location>
</feature>
<dbReference type="AlphaFoldDB" id="A0A6A4RHC8"/>
<evidence type="ECO:0000313" key="4">
    <source>
        <dbReference type="Proteomes" id="UP000441586"/>
    </source>
</evidence>
<dbReference type="SMART" id="SM00062">
    <property type="entry name" value="PBPb"/>
    <property type="match status" value="1"/>
</dbReference>
<feature type="signal peptide" evidence="1">
    <location>
        <begin position="1"/>
        <end position="25"/>
    </location>
</feature>
<name>A0A6A4RHC8_9RHOB</name>
<accession>A0A6A4RHC8</accession>
<evidence type="ECO:0000259" key="2">
    <source>
        <dbReference type="SMART" id="SM00062"/>
    </source>
</evidence>
<dbReference type="EMBL" id="WSFO01000004">
    <property type="protein sequence ID" value="KAE9630380.1"/>
    <property type="molecule type" value="Genomic_DNA"/>
</dbReference>
<evidence type="ECO:0000313" key="3">
    <source>
        <dbReference type="EMBL" id="KAE9630380.1"/>
    </source>
</evidence>
<keyword evidence="1" id="KW-0732">Signal</keyword>
<dbReference type="SUPFAM" id="SSF53850">
    <property type="entry name" value="Periplasmic binding protein-like II"/>
    <property type="match status" value="1"/>
</dbReference>
<sequence length="249" mass="27363">MNFAKSMATCLSMLSLALFAKPVFAEGLSFATVDLVPYVLHDDPGGRLGLMVDIDNAIAERMGIPVADEVLPMARAIKNLERGLTDCVVIALTPWSESKFQPVAKILNRFDAAIITREGLSITRIEDIHGLRLAITRGSFADSPISSDPNITQVPTNGYEQSVRLFKAGRVDAVAGSELSIFYYFAAEQISREDIGGILPIIHASLWLHCAKGQVPDEVILRLQETTNKLRAEGVFTRLLKRYIPDDFS</sequence>
<evidence type="ECO:0000256" key="1">
    <source>
        <dbReference type="SAM" id="SignalP"/>
    </source>
</evidence>
<dbReference type="RefSeq" id="WP_158978630.1">
    <property type="nucleotide sequence ID" value="NZ_WSFO01000004.1"/>
</dbReference>